<comment type="caution">
    <text evidence="1">The sequence shown here is derived from an EMBL/GenBank/DDBJ whole genome shotgun (WGS) entry which is preliminary data.</text>
</comment>
<organism evidence="1 2">
    <name type="scientific">Vararia minispora EC-137</name>
    <dbReference type="NCBI Taxonomy" id="1314806"/>
    <lineage>
        <taxon>Eukaryota</taxon>
        <taxon>Fungi</taxon>
        <taxon>Dikarya</taxon>
        <taxon>Basidiomycota</taxon>
        <taxon>Agaricomycotina</taxon>
        <taxon>Agaricomycetes</taxon>
        <taxon>Russulales</taxon>
        <taxon>Lachnocladiaceae</taxon>
        <taxon>Vararia</taxon>
    </lineage>
</organism>
<proteinExistence type="predicted"/>
<evidence type="ECO:0000313" key="1">
    <source>
        <dbReference type="EMBL" id="KAI0035671.1"/>
    </source>
</evidence>
<reference evidence="1" key="2">
    <citation type="journal article" date="2022" name="New Phytol.">
        <title>Evolutionary transition to the ectomycorrhizal habit in the genomes of a hyperdiverse lineage of mushroom-forming fungi.</title>
        <authorList>
            <person name="Looney B."/>
            <person name="Miyauchi S."/>
            <person name="Morin E."/>
            <person name="Drula E."/>
            <person name="Courty P.E."/>
            <person name="Kohler A."/>
            <person name="Kuo A."/>
            <person name="LaButti K."/>
            <person name="Pangilinan J."/>
            <person name="Lipzen A."/>
            <person name="Riley R."/>
            <person name="Andreopoulos W."/>
            <person name="He G."/>
            <person name="Johnson J."/>
            <person name="Nolan M."/>
            <person name="Tritt A."/>
            <person name="Barry K.W."/>
            <person name="Grigoriev I.V."/>
            <person name="Nagy L.G."/>
            <person name="Hibbett D."/>
            <person name="Henrissat B."/>
            <person name="Matheny P.B."/>
            <person name="Labbe J."/>
            <person name="Martin F.M."/>
        </authorList>
    </citation>
    <scope>NUCLEOTIDE SEQUENCE</scope>
    <source>
        <strain evidence="1">EC-137</strain>
    </source>
</reference>
<keyword evidence="2" id="KW-1185">Reference proteome</keyword>
<dbReference type="EMBL" id="MU273481">
    <property type="protein sequence ID" value="KAI0035671.1"/>
    <property type="molecule type" value="Genomic_DNA"/>
</dbReference>
<accession>A0ACB8QW45</accession>
<gene>
    <name evidence="1" type="ORF">K488DRAFT_42753</name>
</gene>
<dbReference type="Proteomes" id="UP000814128">
    <property type="component" value="Unassembled WGS sequence"/>
</dbReference>
<sequence length="173" mass="19060">MLLRAALFSLTCALFVAAAISTQQETFRVDLLAEKEWKGDGWSYKDCSLETDLVQLTSVSMTPEPPKAGQNQTVAVKANILNVIEEGAYAVVEVKFGVIRILNRTFDICDEARRANASIQCPVLPGYYEIEQTVALPRGIPPSKFKASIRGYSVLDEDLLCGVATVDFSPFRH</sequence>
<protein>
    <submittedName>
        <fullName evidence="1">ML domain-containing protein</fullName>
    </submittedName>
</protein>
<reference evidence="1" key="1">
    <citation type="submission" date="2021-02" db="EMBL/GenBank/DDBJ databases">
        <authorList>
            <consortium name="DOE Joint Genome Institute"/>
            <person name="Ahrendt S."/>
            <person name="Looney B.P."/>
            <person name="Miyauchi S."/>
            <person name="Morin E."/>
            <person name="Drula E."/>
            <person name="Courty P.E."/>
            <person name="Chicoki N."/>
            <person name="Fauchery L."/>
            <person name="Kohler A."/>
            <person name="Kuo A."/>
            <person name="Labutti K."/>
            <person name="Pangilinan J."/>
            <person name="Lipzen A."/>
            <person name="Riley R."/>
            <person name="Andreopoulos W."/>
            <person name="He G."/>
            <person name="Johnson J."/>
            <person name="Barry K.W."/>
            <person name="Grigoriev I.V."/>
            <person name="Nagy L."/>
            <person name="Hibbett D."/>
            <person name="Henrissat B."/>
            <person name="Matheny P.B."/>
            <person name="Labbe J."/>
            <person name="Martin F."/>
        </authorList>
    </citation>
    <scope>NUCLEOTIDE SEQUENCE</scope>
    <source>
        <strain evidence="1">EC-137</strain>
    </source>
</reference>
<evidence type="ECO:0000313" key="2">
    <source>
        <dbReference type="Proteomes" id="UP000814128"/>
    </source>
</evidence>
<name>A0ACB8QW45_9AGAM</name>